<dbReference type="Pfam" id="PF00501">
    <property type="entry name" value="AMP-binding"/>
    <property type="match status" value="1"/>
</dbReference>
<evidence type="ECO:0000259" key="2">
    <source>
        <dbReference type="Pfam" id="PF00501"/>
    </source>
</evidence>
<dbReference type="Pfam" id="PF13193">
    <property type="entry name" value="AMP-binding_C"/>
    <property type="match status" value="1"/>
</dbReference>
<gene>
    <name evidence="4" type="ORF">SAMN04489713_124116</name>
</gene>
<dbReference type="STRING" id="1993.SAMN04489713_124116"/>
<organism evidence="4 5">
    <name type="scientific">Actinomadura madurae</name>
    <dbReference type="NCBI Taxonomy" id="1993"/>
    <lineage>
        <taxon>Bacteria</taxon>
        <taxon>Bacillati</taxon>
        <taxon>Actinomycetota</taxon>
        <taxon>Actinomycetes</taxon>
        <taxon>Streptosporangiales</taxon>
        <taxon>Thermomonosporaceae</taxon>
        <taxon>Actinomadura</taxon>
    </lineage>
</organism>
<dbReference type="Gene3D" id="3.30.300.30">
    <property type="match status" value="1"/>
</dbReference>
<dbReference type="Gene3D" id="3.40.50.12780">
    <property type="entry name" value="N-terminal domain of ligase-like"/>
    <property type="match status" value="1"/>
</dbReference>
<dbReference type="GO" id="GO:0016705">
    <property type="term" value="F:oxidoreductase activity, acting on paired donors, with incorporation or reduction of molecular oxygen"/>
    <property type="evidence" value="ECO:0007669"/>
    <property type="project" value="InterPro"/>
</dbReference>
<feature type="domain" description="AMP-dependent synthetase/ligase" evidence="2">
    <location>
        <begin position="41"/>
        <end position="407"/>
    </location>
</feature>
<evidence type="ECO:0000256" key="1">
    <source>
        <dbReference type="ARBA" id="ARBA00010617"/>
    </source>
</evidence>
<dbReference type="EMBL" id="FOVH01000024">
    <property type="protein sequence ID" value="SFQ22709.1"/>
    <property type="molecule type" value="Genomic_DNA"/>
</dbReference>
<dbReference type="PROSITE" id="PS00455">
    <property type="entry name" value="AMP_BINDING"/>
    <property type="match status" value="1"/>
</dbReference>
<accession>A0A1I5WSJ2</accession>
<sequence>MRLASDHSEKIVLYPAEEQARYVREGLWESPTIAEHLHLMAREHGDRDALVCGDARLTFAELDRVTDRRAAGLHRLGLEPGGAVLLQVHNTVNTVIAWYALLKAGLVPVCTLPLHRGHEIGEIARQTRPVAHLVAARDPRFDLVGFAFRQAEAAGVERTVLVSDGRADDPRAVELDGLGDDIDGSEARRTVEGIQAGLGMQSLAVFQLSGGTTGVPKVIPCLQAPYWHYGASLARAMGWGPGDRVAYMMPIVHNAGVIIGLQGPHSVGATLVLGVPDASAALDLVVRNGATDVLLGPFAFDLALDPDLAAATTLRRVLFSGKKVPGRHMAALEARGIWGGQIFGMSEGLCLTTPPGFPPEARAASVGVPISPADEIRLYEPGTEKEVAPGEVGELCARGPYTLHGYYDAAEHDRRAFTADGFYRTGDLMAERTIAGVRCYTVEGRVKNMISRGGEKINTEEIELLLGSHDAIAEAALVAMPDERLGERACAFVVTRDGREIDLAEVRAHFERLEVAKYKWPERIVVLPEMPRVSQVGKIDRRRLREIAETLGSERGGAVMTTGDPAFDHLDRTLSAEDVRRAHAEMREACPVVHSDRHGGFDFLTRYGDVRAALTDTGSFSSADGVHIPPSRLLPPVPALEFDEPEHAQWRRVLDGPLTPRAVRAFEPVITEIVDLLIDDFATAGQADLVCRLTEPLPAIVIGRMIGLDQAEAVRARGIAAALFAAMGTDEFPARFAEFSEHTRRWLADRRENPRDDMLTEMAGGVVQGKEIDEAGATGLLLAYIVGGHHSTGSALGGLIRHVLTVPGLRDGLLADRRGLPRVIEESLRLTTPLQLFARTLRCPVRVGDRDLAEGGRVLLDLAAANRDPREFGDPEEFDPRRTRNRHVSFGAGPHVCQGQHLARAELRITLTRLLDRLPDLRLDGEPVETGLVGGSLMTHAALPVAFTPENAG</sequence>
<dbReference type="Gene3D" id="1.10.630.10">
    <property type="entry name" value="Cytochrome P450"/>
    <property type="match status" value="1"/>
</dbReference>
<dbReference type="PRINTS" id="PR00359">
    <property type="entry name" value="BP450"/>
</dbReference>
<evidence type="ECO:0000313" key="5">
    <source>
        <dbReference type="Proteomes" id="UP000183413"/>
    </source>
</evidence>
<evidence type="ECO:0000259" key="3">
    <source>
        <dbReference type="Pfam" id="PF13193"/>
    </source>
</evidence>
<dbReference type="eggNOG" id="COG1021">
    <property type="taxonomic scope" value="Bacteria"/>
</dbReference>
<dbReference type="InterPro" id="IPR002397">
    <property type="entry name" value="Cyt_P450_B"/>
</dbReference>
<dbReference type="SUPFAM" id="SSF56801">
    <property type="entry name" value="Acetyl-CoA synthetase-like"/>
    <property type="match status" value="1"/>
</dbReference>
<comment type="similarity">
    <text evidence="1">Belongs to the cytochrome P450 family.</text>
</comment>
<dbReference type="Pfam" id="PF00067">
    <property type="entry name" value="p450"/>
    <property type="match status" value="1"/>
</dbReference>
<reference evidence="4 5" key="1">
    <citation type="submission" date="2016-10" db="EMBL/GenBank/DDBJ databases">
        <authorList>
            <person name="de Groot N.N."/>
        </authorList>
    </citation>
    <scope>NUCLEOTIDE SEQUENCE [LARGE SCALE GENOMIC DNA]</scope>
    <source>
        <strain evidence="4 5">DSM 43067</strain>
    </source>
</reference>
<dbReference type="GO" id="GO:0004497">
    <property type="term" value="F:monooxygenase activity"/>
    <property type="evidence" value="ECO:0007669"/>
    <property type="project" value="InterPro"/>
</dbReference>
<protein>
    <submittedName>
        <fullName evidence="4">Non-ribosomal peptide synthetase component E (Peptide arylation enzyme)</fullName>
    </submittedName>
</protein>
<dbReference type="InterPro" id="IPR001128">
    <property type="entry name" value="Cyt_P450"/>
</dbReference>
<dbReference type="InterPro" id="IPR020845">
    <property type="entry name" value="AMP-binding_CS"/>
</dbReference>
<dbReference type="SUPFAM" id="SSF48264">
    <property type="entry name" value="Cytochrome P450"/>
    <property type="match status" value="1"/>
</dbReference>
<dbReference type="RefSeq" id="WP_218163905.1">
    <property type="nucleotide sequence ID" value="NZ_FOVH01000024.1"/>
</dbReference>
<dbReference type="InterPro" id="IPR045851">
    <property type="entry name" value="AMP-bd_C_sf"/>
</dbReference>
<dbReference type="InParanoid" id="A0A1I5WSJ2"/>
<dbReference type="GO" id="GO:0005506">
    <property type="term" value="F:iron ion binding"/>
    <property type="evidence" value="ECO:0007669"/>
    <property type="project" value="InterPro"/>
</dbReference>
<dbReference type="InterPro" id="IPR000873">
    <property type="entry name" value="AMP-dep_synth/lig_dom"/>
</dbReference>
<proteinExistence type="inferred from homology"/>
<dbReference type="AlphaFoldDB" id="A0A1I5WSJ2"/>
<dbReference type="PANTHER" id="PTHR46696">
    <property type="entry name" value="P450, PUTATIVE (EUROFUNG)-RELATED"/>
    <property type="match status" value="1"/>
</dbReference>
<dbReference type="InterPro" id="IPR025110">
    <property type="entry name" value="AMP-bd_C"/>
</dbReference>
<feature type="domain" description="AMP-binding enzyme C-terminal" evidence="3">
    <location>
        <begin position="461"/>
        <end position="532"/>
    </location>
</feature>
<evidence type="ECO:0000313" key="4">
    <source>
        <dbReference type="EMBL" id="SFQ22709.1"/>
    </source>
</evidence>
<dbReference type="PANTHER" id="PTHR46696:SF6">
    <property type="entry name" value="P450, PUTATIVE (EUROFUNG)-RELATED"/>
    <property type="match status" value="1"/>
</dbReference>
<dbReference type="eggNOG" id="COG2124">
    <property type="taxonomic scope" value="Bacteria"/>
</dbReference>
<name>A0A1I5WSJ2_9ACTN</name>
<dbReference type="Proteomes" id="UP000183413">
    <property type="component" value="Unassembled WGS sequence"/>
</dbReference>
<dbReference type="InterPro" id="IPR042099">
    <property type="entry name" value="ANL_N_sf"/>
</dbReference>
<dbReference type="GO" id="GO:0020037">
    <property type="term" value="F:heme binding"/>
    <property type="evidence" value="ECO:0007669"/>
    <property type="project" value="InterPro"/>
</dbReference>
<keyword evidence="5" id="KW-1185">Reference proteome</keyword>
<dbReference type="InterPro" id="IPR036396">
    <property type="entry name" value="Cyt_P450_sf"/>
</dbReference>